<evidence type="ECO:0000259" key="9">
    <source>
        <dbReference type="Pfam" id="PF12733"/>
    </source>
</evidence>
<gene>
    <name evidence="11" type="ORF">Psch_00637</name>
</gene>
<evidence type="ECO:0000313" key="11">
    <source>
        <dbReference type="EMBL" id="TEB07095.1"/>
    </source>
</evidence>
<protein>
    <submittedName>
        <fullName evidence="11">Cadherin-like beta sandwich domain protein</fullName>
    </submittedName>
</protein>
<feature type="domain" description="Bacterial repeat" evidence="10">
    <location>
        <begin position="917"/>
        <end position="985"/>
    </location>
</feature>
<dbReference type="GO" id="GO:0030245">
    <property type="term" value="P:cellulose catabolic process"/>
    <property type="evidence" value="ECO:0007669"/>
    <property type="project" value="UniProtKB-KW"/>
</dbReference>
<dbReference type="Pfam" id="PF09479">
    <property type="entry name" value="Flg_new"/>
    <property type="match status" value="2"/>
</dbReference>
<feature type="transmembrane region" description="Helical" evidence="6">
    <location>
        <begin position="12"/>
        <end position="34"/>
    </location>
</feature>
<evidence type="ECO:0000256" key="2">
    <source>
        <dbReference type="ARBA" id="ARBA00022729"/>
    </source>
</evidence>
<keyword evidence="5" id="KW-0624">Polysaccharide degradation</keyword>
<dbReference type="Pfam" id="PF18998">
    <property type="entry name" value="Flg_new_2"/>
    <property type="match status" value="3"/>
</dbReference>
<dbReference type="Gene3D" id="2.60.40.4270">
    <property type="entry name" value="Listeria-Bacteroides repeat domain"/>
    <property type="match status" value="1"/>
</dbReference>
<dbReference type="InterPro" id="IPR013783">
    <property type="entry name" value="Ig-like_fold"/>
</dbReference>
<evidence type="ECO:0000256" key="5">
    <source>
        <dbReference type="ARBA" id="ARBA00023326"/>
    </source>
</evidence>
<dbReference type="RefSeq" id="WP_190239082.1">
    <property type="nucleotide sequence ID" value="NZ_QFGA01000001.1"/>
</dbReference>
<evidence type="ECO:0000256" key="6">
    <source>
        <dbReference type="SAM" id="Phobius"/>
    </source>
</evidence>
<keyword evidence="3" id="KW-0136">Cellulose degradation</keyword>
<comment type="subcellular location">
    <subcellularLocation>
        <location evidence="1">Cell envelope</location>
    </subcellularLocation>
</comment>
<evidence type="ECO:0000256" key="4">
    <source>
        <dbReference type="ARBA" id="ARBA00023277"/>
    </source>
</evidence>
<evidence type="ECO:0000256" key="3">
    <source>
        <dbReference type="ARBA" id="ARBA00023001"/>
    </source>
</evidence>
<name>A0A4Y7RDK1_9FIRM</name>
<evidence type="ECO:0000259" key="10">
    <source>
        <dbReference type="Pfam" id="PF18998"/>
    </source>
</evidence>
<feature type="domain" description="Cadherin-like beta-sandwich-like" evidence="9">
    <location>
        <begin position="516"/>
        <end position="602"/>
    </location>
</feature>
<dbReference type="Gene3D" id="2.60.40.3630">
    <property type="match status" value="1"/>
</dbReference>
<proteinExistence type="predicted"/>
<keyword evidence="6" id="KW-1133">Transmembrane helix</keyword>
<dbReference type="EMBL" id="QFGA01000001">
    <property type="protein sequence ID" value="TEB07095.1"/>
    <property type="molecule type" value="Genomic_DNA"/>
</dbReference>
<evidence type="ECO:0000313" key="12">
    <source>
        <dbReference type="Proteomes" id="UP000298324"/>
    </source>
</evidence>
<dbReference type="InterPro" id="IPR005102">
    <property type="entry name" value="Carbo-bd_X2"/>
</dbReference>
<organism evidence="11 12">
    <name type="scientific">Pelotomaculum schinkii</name>
    <dbReference type="NCBI Taxonomy" id="78350"/>
    <lineage>
        <taxon>Bacteria</taxon>
        <taxon>Bacillati</taxon>
        <taxon>Bacillota</taxon>
        <taxon>Clostridia</taxon>
        <taxon>Eubacteriales</taxon>
        <taxon>Desulfotomaculaceae</taxon>
        <taxon>Pelotomaculum</taxon>
    </lineage>
</organism>
<dbReference type="Gene3D" id="2.60.40.10">
    <property type="entry name" value="Immunoglobulins"/>
    <property type="match status" value="1"/>
</dbReference>
<dbReference type="Proteomes" id="UP000298324">
    <property type="component" value="Unassembled WGS sequence"/>
</dbReference>
<comment type="caution">
    <text evidence="11">The sequence shown here is derived from an EMBL/GenBank/DDBJ whole genome shotgun (WGS) entry which is preliminary data.</text>
</comment>
<dbReference type="InterPro" id="IPR014756">
    <property type="entry name" value="Ig_E-set"/>
</dbReference>
<keyword evidence="6" id="KW-0812">Transmembrane</keyword>
<evidence type="ECO:0000259" key="7">
    <source>
        <dbReference type="Pfam" id="PF03442"/>
    </source>
</evidence>
<dbReference type="GO" id="GO:0030313">
    <property type="term" value="C:cell envelope"/>
    <property type="evidence" value="ECO:0007669"/>
    <property type="project" value="UniProtKB-SubCell"/>
</dbReference>
<dbReference type="InterPro" id="IPR044060">
    <property type="entry name" value="Bacterial_rp_domain"/>
</dbReference>
<dbReference type="SUPFAM" id="SSF81296">
    <property type="entry name" value="E set domains"/>
    <property type="match status" value="1"/>
</dbReference>
<sequence length="1108" mass="115084">MWKKGCNKITTWFMVVCMLVSMLMTVGTIAAYAVEAPWSGAGIDGDPYIIASAEDLIAVSDVVYKDYWGAYFEQTADIDLSGLNWTPIGEYVTLFTGTYDGGGYTICNLTIDSDTLGLAGLFGYVDSSGTLQDITLENVSVSSSADSAYVGALVGFNYGSVSQCSSTGSLSGSGGGAYVGGLVGCNRGTITDSSSSAGVNGGNGAFIGGLAGSITGSVTGSTSSGPVSGGDNSHAGGLVGYIMSPDTVGFVSVGGSHSTGNVSVGANADAGGLVGARLGSMSAGVDIKDSSSAGLVTGGAGASTGGLIGNDMTDPIALDSIAITTLANRTGYTAGEPLDITGLVVTGTYAGNNTAVLPITAAHITGFDSSVPVEGQVLTVTYGGKETTYTVTVTVQAEPANPAINPAAVSFDLAAPADISVFITWGSAATSVTEVVYRSVTGDVYGSETLILDIHYTIDPNEDTLIIKQDYLSGLSLTAGTAVEFAITFNEGSVLTLTVDVVSNHIPSGNANLSGLTLSTGTLVPVFDPDVTGYTADVASGVGSVGVTPVSADSHATVTVNGTPVTGGSALSVALSTGNNTVSIVVTAENGTAKTYTVIVNRAAPAVTYTVTYHANGGTGTAPEETDKPAEATFQAADNSFDPPSGMQFKHWNTSPDDDGTSYAPGDTVTMPANPLNLYAIWEDMSSPDTYIVTIADSALGTATGGGTYSPDTTVTLSASPAAGYNFDGWYEGTTKLSSLPNYTFTVTRDMFLIPMFVEMSKSYLRVNTLAGGTVWLNDGSTPISSVYAFQYAMGTVIKLTATPATGYTFAYWADHGTFSIISTDPVYERIMGTDIKLLAVLSKVPTEEDTRFTVTFKDKSGRILQSTGVPKGTAATPPNQPALVGYSFKEWRPAFNNITSDMIITAIYERLPDTYTVTVEGGTLSTGGTQGEYQFDMPVTVVAGAAPDGQQFSHWTLDNKKVSTKNTFSFFAPMRDTTLKAVFVDEGISLNNVPFITLSDHVMADTANRTMMFTIIKNVPSGYTLVEGGAMLLKSNVPLTSALTVDTPDAIRLKLNNFANDQFYVRKINITQGDTWYARAYLIYRDSNNNMVTVYSDNTVNRTMGGE</sequence>
<feature type="domain" description="Bacterial repeat" evidence="10">
    <location>
        <begin position="691"/>
        <end position="750"/>
    </location>
</feature>
<dbReference type="InterPro" id="IPR022038">
    <property type="entry name" value="Ig-like_bact"/>
</dbReference>
<reference evidence="11 12" key="1">
    <citation type="journal article" date="2018" name="Environ. Microbiol.">
        <title>Novel energy conservation strategies and behaviour of Pelotomaculum schinkii driving syntrophic propionate catabolism.</title>
        <authorList>
            <person name="Hidalgo-Ahumada C.A.P."/>
            <person name="Nobu M.K."/>
            <person name="Narihiro T."/>
            <person name="Tamaki H."/>
            <person name="Liu W.T."/>
            <person name="Kamagata Y."/>
            <person name="Stams A.J.M."/>
            <person name="Imachi H."/>
            <person name="Sousa D.Z."/>
        </authorList>
    </citation>
    <scope>NUCLEOTIDE SEQUENCE [LARGE SCALE GENOMIC DNA]</scope>
    <source>
        <strain evidence="11 12">HH</strain>
    </source>
</reference>
<dbReference type="InterPro" id="IPR025883">
    <property type="entry name" value="Cadherin-like_domain"/>
</dbReference>
<evidence type="ECO:0000259" key="8">
    <source>
        <dbReference type="Pfam" id="PF07523"/>
    </source>
</evidence>
<keyword evidence="4" id="KW-0119">Carbohydrate metabolism</keyword>
<dbReference type="Pfam" id="PF12733">
    <property type="entry name" value="Cadherin-like"/>
    <property type="match status" value="1"/>
</dbReference>
<feature type="domain" description="Bacterial repeat" evidence="10">
    <location>
        <begin position="790"/>
        <end position="820"/>
    </location>
</feature>
<feature type="domain" description="Carbohydrate binding X2" evidence="7">
    <location>
        <begin position="404"/>
        <end position="499"/>
    </location>
</feature>
<dbReference type="Gene3D" id="2.160.20.110">
    <property type="match status" value="1"/>
</dbReference>
<keyword evidence="12" id="KW-1185">Reference proteome</keyword>
<dbReference type="Pfam" id="PF07523">
    <property type="entry name" value="Big_3"/>
    <property type="match status" value="1"/>
</dbReference>
<dbReference type="AlphaFoldDB" id="A0A4Y7RDK1"/>
<dbReference type="InterPro" id="IPR013378">
    <property type="entry name" value="InlB-like_B-rpt"/>
</dbReference>
<keyword evidence="6" id="KW-0472">Membrane</keyword>
<feature type="domain" description="Ig-like" evidence="8">
    <location>
        <begin position="330"/>
        <end position="393"/>
    </location>
</feature>
<dbReference type="InterPro" id="IPR042229">
    <property type="entry name" value="Listeria/Bacterioides_rpt_sf"/>
</dbReference>
<evidence type="ECO:0000256" key="1">
    <source>
        <dbReference type="ARBA" id="ARBA00004196"/>
    </source>
</evidence>
<keyword evidence="2" id="KW-0732">Signal</keyword>
<dbReference type="Pfam" id="PF03442">
    <property type="entry name" value="CBM_X2"/>
    <property type="match status" value="1"/>
</dbReference>
<accession>A0A4Y7RDK1</accession>